<organism evidence="1 2">
    <name type="scientific">Fusarium decemcellulare</name>
    <dbReference type="NCBI Taxonomy" id="57161"/>
    <lineage>
        <taxon>Eukaryota</taxon>
        <taxon>Fungi</taxon>
        <taxon>Dikarya</taxon>
        <taxon>Ascomycota</taxon>
        <taxon>Pezizomycotina</taxon>
        <taxon>Sordariomycetes</taxon>
        <taxon>Hypocreomycetidae</taxon>
        <taxon>Hypocreales</taxon>
        <taxon>Nectriaceae</taxon>
        <taxon>Fusarium</taxon>
        <taxon>Fusarium decemcellulare species complex</taxon>
    </lineage>
</organism>
<dbReference type="EMBL" id="JANRMS010003768">
    <property type="protein sequence ID" value="KAJ3515295.1"/>
    <property type="molecule type" value="Genomic_DNA"/>
</dbReference>
<evidence type="ECO:0000313" key="1">
    <source>
        <dbReference type="EMBL" id="KAJ3515295.1"/>
    </source>
</evidence>
<reference evidence="1" key="1">
    <citation type="submission" date="2022-08" db="EMBL/GenBank/DDBJ databases">
        <title>Genome Sequence of Fusarium decemcellulare.</title>
        <authorList>
            <person name="Buettner E."/>
        </authorList>
    </citation>
    <scope>NUCLEOTIDE SEQUENCE</scope>
    <source>
        <strain evidence="1">Babe19</strain>
    </source>
</reference>
<comment type="caution">
    <text evidence="1">The sequence shown here is derived from an EMBL/GenBank/DDBJ whole genome shotgun (WGS) entry which is preliminary data.</text>
</comment>
<name>A0ACC1REU4_9HYPO</name>
<sequence>MRDAPTWSLRHLTSRPETRPTVAHVSSSIERHGLYSLDKGKSSRAAPWPVLPHLQGSVPAEKLNSPSGAAWSYEFHRPIVVLLRYSSAEKTLHLAWTATTRWNSVANACLRLPVVGPGAS</sequence>
<keyword evidence="2" id="KW-1185">Reference proteome</keyword>
<protein>
    <submittedName>
        <fullName evidence="1">Uncharacterized protein</fullName>
    </submittedName>
</protein>
<gene>
    <name evidence="1" type="ORF">NM208_g14980</name>
</gene>
<dbReference type="Proteomes" id="UP001148629">
    <property type="component" value="Unassembled WGS sequence"/>
</dbReference>
<accession>A0ACC1REU4</accession>
<evidence type="ECO:0000313" key="2">
    <source>
        <dbReference type="Proteomes" id="UP001148629"/>
    </source>
</evidence>
<proteinExistence type="predicted"/>